<proteinExistence type="predicted"/>
<reference evidence="1" key="1">
    <citation type="journal article" date="2020" name="Cell">
        <title>Large-Scale Comparative Analyses of Tick Genomes Elucidate Their Genetic Diversity and Vector Capacities.</title>
        <authorList>
            <consortium name="Tick Genome and Microbiome Consortium (TIGMIC)"/>
            <person name="Jia N."/>
            <person name="Wang J."/>
            <person name="Shi W."/>
            <person name="Du L."/>
            <person name="Sun Y."/>
            <person name="Zhan W."/>
            <person name="Jiang J.F."/>
            <person name="Wang Q."/>
            <person name="Zhang B."/>
            <person name="Ji P."/>
            <person name="Bell-Sakyi L."/>
            <person name="Cui X.M."/>
            <person name="Yuan T.T."/>
            <person name="Jiang B.G."/>
            <person name="Yang W.F."/>
            <person name="Lam T.T."/>
            <person name="Chang Q.C."/>
            <person name="Ding S.J."/>
            <person name="Wang X.J."/>
            <person name="Zhu J.G."/>
            <person name="Ruan X.D."/>
            <person name="Zhao L."/>
            <person name="Wei J.T."/>
            <person name="Ye R.Z."/>
            <person name="Que T.C."/>
            <person name="Du C.H."/>
            <person name="Zhou Y.H."/>
            <person name="Cheng J.X."/>
            <person name="Dai P.F."/>
            <person name="Guo W.B."/>
            <person name="Han X.H."/>
            <person name="Huang E.J."/>
            <person name="Li L.F."/>
            <person name="Wei W."/>
            <person name="Gao Y.C."/>
            <person name="Liu J.Z."/>
            <person name="Shao H.Z."/>
            <person name="Wang X."/>
            <person name="Wang C.C."/>
            <person name="Yang T.C."/>
            <person name="Huo Q.B."/>
            <person name="Li W."/>
            <person name="Chen H.Y."/>
            <person name="Chen S.E."/>
            <person name="Zhou L.G."/>
            <person name="Ni X.B."/>
            <person name="Tian J.H."/>
            <person name="Sheng Y."/>
            <person name="Liu T."/>
            <person name="Pan Y.S."/>
            <person name="Xia L.Y."/>
            <person name="Li J."/>
            <person name="Zhao F."/>
            <person name="Cao W.C."/>
        </authorList>
    </citation>
    <scope>NUCLEOTIDE SEQUENCE</scope>
    <source>
        <strain evidence="1">Rmic-2018</strain>
    </source>
</reference>
<keyword evidence="2" id="KW-1185">Reference proteome</keyword>
<dbReference type="GO" id="GO:0003676">
    <property type="term" value="F:nucleic acid binding"/>
    <property type="evidence" value="ECO:0007669"/>
    <property type="project" value="InterPro"/>
</dbReference>
<gene>
    <name evidence="1" type="ORF">HPB51_000311</name>
</gene>
<dbReference type="AlphaFoldDB" id="A0A9J6D3K4"/>
<dbReference type="SUPFAM" id="SSF53098">
    <property type="entry name" value="Ribonuclease H-like"/>
    <property type="match status" value="1"/>
</dbReference>
<protein>
    <recommendedName>
        <fullName evidence="3">Tick transposon</fullName>
    </recommendedName>
</protein>
<dbReference type="Proteomes" id="UP000821866">
    <property type="component" value="Chromosome 9"/>
</dbReference>
<evidence type="ECO:0000313" key="1">
    <source>
        <dbReference type="EMBL" id="KAH8008637.1"/>
    </source>
</evidence>
<accession>A0A9J6D3K4</accession>
<dbReference type="InterPro" id="IPR036397">
    <property type="entry name" value="RNaseH_sf"/>
</dbReference>
<comment type="caution">
    <text evidence="1">The sequence shown here is derived from an EMBL/GenBank/DDBJ whole genome shotgun (WGS) entry which is preliminary data.</text>
</comment>
<sequence>MHASSIATAEATAIPLAITDVEKRGTNSTIFTDSHTACRLYMHGTIARTALRILGPHTVSDHGIVWCPVHMVVTSNERTDQLARATTYRAMDAPADSTISPNYD</sequence>
<dbReference type="EMBL" id="JABSTU010000011">
    <property type="protein sequence ID" value="KAH8008637.1"/>
    <property type="molecule type" value="Genomic_DNA"/>
</dbReference>
<evidence type="ECO:0000313" key="2">
    <source>
        <dbReference type="Proteomes" id="UP000821866"/>
    </source>
</evidence>
<organism evidence="1 2">
    <name type="scientific">Rhipicephalus microplus</name>
    <name type="common">Cattle tick</name>
    <name type="synonym">Boophilus microplus</name>
    <dbReference type="NCBI Taxonomy" id="6941"/>
    <lineage>
        <taxon>Eukaryota</taxon>
        <taxon>Metazoa</taxon>
        <taxon>Ecdysozoa</taxon>
        <taxon>Arthropoda</taxon>
        <taxon>Chelicerata</taxon>
        <taxon>Arachnida</taxon>
        <taxon>Acari</taxon>
        <taxon>Parasitiformes</taxon>
        <taxon>Ixodida</taxon>
        <taxon>Ixodoidea</taxon>
        <taxon>Ixodidae</taxon>
        <taxon>Rhipicephalinae</taxon>
        <taxon>Rhipicephalus</taxon>
        <taxon>Boophilus</taxon>
    </lineage>
</organism>
<reference evidence="1" key="2">
    <citation type="submission" date="2021-09" db="EMBL/GenBank/DDBJ databases">
        <authorList>
            <person name="Jia N."/>
            <person name="Wang J."/>
            <person name="Shi W."/>
            <person name="Du L."/>
            <person name="Sun Y."/>
            <person name="Zhan W."/>
            <person name="Jiang J."/>
            <person name="Wang Q."/>
            <person name="Zhang B."/>
            <person name="Ji P."/>
            <person name="Sakyi L.B."/>
            <person name="Cui X."/>
            <person name="Yuan T."/>
            <person name="Jiang B."/>
            <person name="Yang W."/>
            <person name="Lam T.T.-Y."/>
            <person name="Chang Q."/>
            <person name="Ding S."/>
            <person name="Wang X."/>
            <person name="Zhu J."/>
            <person name="Ruan X."/>
            <person name="Zhao L."/>
            <person name="Wei J."/>
            <person name="Que T."/>
            <person name="Du C."/>
            <person name="Cheng J."/>
            <person name="Dai P."/>
            <person name="Han X."/>
            <person name="Huang E."/>
            <person name="Gao Y."/>
            <person name="Liu J."/>
            <person name="Shao H."/>
            <person name="Ye R."/>
            <person name="Li L."/>
            <person name="Wei W."/>
            <person name="Wang X."/>
            <person name="Wang C."/>
            <person name="Huo Q."/>
            <person name="Li W."/>
            <person name="Guo W."/>
            <person name="Chen H."/>
            <person name="Chen S."/>
            <person name="Zhou L."/>
            <person name="Zhou L."/>
            <person name="Ni X."/>
            <person name="Tian J."/>
            <person name="Zhou Y."/>
            <person name="Sheng Y."/>
            <person name="Liu T."/>
            <person name="Pan Y."/>
            <person name="Xia L."/>
            <person name="Li J."/>
            <person name="Zhao F."/>
            <person name="Cao W."/>
        </authorList>
    </citation>
    <scope>NUCLEOTIDE SEQUENCE</scope>
    <source>
        <strain evidence="1">Rmic-2018</strain>
        <tissue evidence="1">Larvae</tissue>
    </source>
</reference>
<dbReference type="Gene3D" id="3.30.420.10">
    <property type="entry name" value="Ribonuclease H-like superfamily/Ribonuclease H"/>
    <property type="match status" value="1"/>
</dbReference>
<dbReference type="InterPro" id="IPR012337">
    <property type="entry name" value="RNaseH-like_sf"/>
</dbReference>
<name>A0A9J6D3K4_RHIMP</name>
<evidence type="ECO:0008006" key="3">
    <source>
        <dbReference type="Google" id="ProtNLM"/>
    </source>
</evidence>